<dbReference type="NCBIfam" id="NF038357">
    <property type="entry name" value="BN6_48550_fam"/>
    <property type="match status" value="1"/>
</dbReference>
<reference evidence="4 7" key="2">
    <citation type="submission" date="2020-08" db="EMBL/GenBank/DDBJ databases">
        <title>Genomic Encyclopedia of Type Strains, Phase III (KMG-III): the genomes of soil and plant-associated and newly described type strains.</title>
        <authorList>
            <person name="Whitman W."/>
        </authorList>
    </citation>
    <scope>NUCLEOTIDE SEQUENCE [LARGE SCALE GENOMIC DNA]</scope>
    <source>
        <strain evidence="4 7">CECT 3146</strain>
    </source>
</reference>
<accession>A0A5P2XN83</accession>
<feature type="transmembrane region" description="Helical" evidence="1">
    <location>
        <begin position="375"/>
        <end position="396"/>
    </location>
</feature>
<dbReference type="Proteomes" id="UP000326505">
    <property type="component" value="Chromosome"/>
</dbReference>
<feature type="transmembrane region" description="Helical" evidence="1">
    <location>
        <begin position="474"/>
        <end position="493"/>
    </location>
</feature>
<dbReference type="InterPro" id="IPR046923">
    <property type="entry name" value="CATRA-C"/>
</dbReference>
<evidence type="ECO:0000313" key="6">
    <source>
        <dbReference type="Proteomes" id="UP000326505"/>
    </source>
</evidence>
<evidence type="ECO:0000259" key="2">
    <source>
        <dbReference type="Pfam" id="PF20269"/>
    </source>
</evidence>
<evidence type="ECO:0000313" key="5">
    <source>
        <dbReference type="EMBL" id="QEV63912.1"/>
    </source>
</evidence>
<feature type="domain" description="CASPASE and TPR Repeat-Associated C-terminal" evidence="3">
    <location>
        <begin position="209"/>
        <end position="351"/>
    </location>
</feature>
<name>A0A5P2XN83_STRST</name>
<feature type="domain" description="CASPASE and TPR Repeat-Associated N-terminal" evidence="2">
    <location>
        <begin position="8"/>
        <end position="203"/>
    </location>
</feature>
<keyword evidence="7" id="KW-1185">Reference proteome</keyword>
<reference evidence="5 6" key="1">
    <citation type="submission" date="2017-09" db="EMBL/GenBank/DDBJ databases">
        <authorList>
            <person name="Lee N."/>
            <person name="Cho B.-K."/>
        </authorList>
    </citation>
    <scope>NUCLEOTIDE SEQUENCE [LARGE SCALE GENOMIC DNA]</scope>
    <source>
        <strain evidence="5 6">ATCC 27465</strain>
    </source>
</reference>
<keyword evidence="1" id="KW-0812">Transmembrane</keyword>
<sequence length="502" mass="52589">MSAVVRRALLLHVFYGVGRAGLGARAPQVQRVWDDCGRLGLHAAVPGEALLDEVPGIGGPAPGYRVLAARQRTGGGLHQALLYQTHDVVGVTLLLAPEQESGWDSLEGAVSWACPGSLGSVHVLLGLSAGALFTADRGGAVVPAVAGEVGGLFPGHRPGAPHRTRQGFALWEVPGAVAPAVRRRLVALAPVARERQLDAFAWHARDRLAPLTRYALHAAKLRYERAVLDGSRHGELRDRADEAVRRASEVTARLLGGDRPALREVLDARVVLVALRTDAQGLIVAASRLRMLRRTVEIARANLVASVPGECDPAPDAGLADAGPFAGDLLLGERLRQDVDDELEYLQATIEASAEVSREALAATDLHLADHRQRLTLLQTSFIGALLMGLAAVQAFGHRVPMPGPVRAPVIALLAALALTLPVTVIAWSRSTVRTGSYAVLHHVLLGAVGASVGWVAATLVAEGTEGGAQQAGWSLVGAGAGAVVAASADVLGRRRRTRNGT</sequence>
<dbReference type="AlphaFoldDB" id="A0A5P2XN83"/>
<dbReference type="RefSeq" id="WP_150514768.1">
    <property type="nucleotide sequence ID" value="NZ_BMSQ01000009.1"/>
</dbReference>
<dbReference type="OrthoDB" id="4149396at2"/>
<evidence type="ECO:0000256" key="1">
    <source>
        <dbReference type="SAM" id="Phobius"/>
    </source>
</evidence>
<dbReference type="KEGG" id="sspb:CP982_38765"/>
<dbReference type="Pfam" id="PF20269">
    <property type="entry name" value="CATRA-N"/>
    <property type="match status" value="1"/>
</dbReference>
<dbReference type="Proteomes" id="UP000549009">
    <property type="component" value="Unassembled WGS sequence"/>
</dbReference>
<dbReference type="Pfam" id="PF20270">
    <property type="entry name" value="CATRA-C"/>
    <property type="match status" value="1"/>
</dbReference>
<feature type="transmembrane region" description="Helical" evidence="1">
    <location>
        <begin position="440"/>
        <end position="462"/>
    </location>
</feature>
<evidence type="ECO:0000259" key="3">
    <source>
        <dbReference type="Pfam" id="PF20270"/>
    </source>
</evidence>
<dbReference type="EMBL" id="CP023690">
    <property type="protein sequence ID" value="QEV63912.1"/>
    <property type="molecule type" value="Genomic_DNA"/>
</dbReference>
<dbReference type="InterPro" id="IPR046922">
    <property type="entry name" value="CATRA-N"/>
</dbReference>
<proteinExistence type="predicted"/>
<dbReference type="EMBL" id="JACHJD010000002">
    <property type="protein sequence ID" value="MBB5102104.1"/>
    <property type="molecule type" value="Genomic_DNA"/>
</dbReference>
<keyword evidence="1" id="KW-0472">Membrane</keyword>
<organism evidence="5 6">
    <name type="scientific">Streptomyces spectabilis</name>
    <dbReference type="NCBI Taxonomy" id="68270"/>
    <lineage>
        <taxon>Bacteria</taxon>
        <taxon>Bacillati</taxon>
        <taxon>Actinomycetota</taxon>
        <taxon>Actinomycetes</taxon>
        <taxon>Kitasatosporales</taxon>
        <taxon>Streptomycetaceae</taxon>
        <taxon>Streptomyces</taxon>
    </lineage>
</organism>
<evidence type="ECO:0000313" key="4">
    <source>
        <dbReference type="EMBL" id="MBB5102104.1"/>
    </source>
</evidence>
<protein>
    <submittedName>
        <fullName evidence="4">Putative membrane protein YeaQ/YmgE (Transglycosylase-associated protein family)</fullName>
    </submittedName>
</protein>
<keyword evidence="1" id="KW-1133">Transmembrane helix</keyword>
<gene>
    <name evidence="5" type="ORF">CP982_38765</name>
    <name evidence="4" type="ORF">FHS40_001157</name>
</gene>
<evidence type="ECO:0000313" key="7">
    <source>
        <dbReference type="Proteomes" id="UP000549009"/>
    </source>
</evidence>
<feature type="transmembrane region" description="Helical" evidence="1">
    <location>
        <begin position="408"/>
        <end position="428"/>
    </location>
</feature>